<reference evidence="3" key="1">
    <citation type="journal article" date="2019" name="Int. J. Syst. Evol. Microbiol.">
        <title>The Global Catalogue of Microorganisms (GCM) 10K type strain sequencing project: providing services to taxonomists for standard genome sequencing and annotation.</title>
        <authorList>
            <consortium name="The Broad Institute Genomics Platform"/>
            <consortium name="The Broad Institute Genome Sequencing Center for Infectious Disease"/>
            <person name="Wu L."/>
            <person name="Ma J."/>
        </authorList>
    </citation>
    <scope>NUCLEOTIDE SEQUENCE [LARGE SCALE GENOMIC DNA]</scope>
    <source>
        <strain evidence="3">JCM 7356</strain>
    </source>
</reference>
<proteinExistence type="predicted"/>
<accession>A0ABP5R4N6</accession>
<sequence length="70" mass="6841">MIVDLGTAHPGPGTPGNDGTAPSGRVPVAGCGCISDPPDIPEGPLCADDTAVGAQPPATPELCYAFQAPQ</sequence>
<dbReference type="EMBL" id="BAAATR010000013">
    <property type="protein sequence ID" value="GAA2248774.1"/>
    <property type="molecule type" value="Genomic_DNA"/>
</dbReference>
<protein>
    <submittedName>
        <fullName evidence="2">Uncharacterized protein</fullName>
    </submittedName>
</protein>
<dbReference type="Proteomes" id="UP001500305">
    <property type="component" value="Unassembled WGS sequence"/>
</dbReference>
<comment type="caution">
    <text evidence="2">The sequence shown here is derived from an EMBL/GenBank/DDBJ whole genome shotgun (WGS) entry which is preliminary data.</text>
</comment>
<evidence type="ECO:0000313" key="2">
    <source>
        <dbReference type="EMBL" id="GAA2248774.1"/>
    </source>
</evidence>
<evidence type="ECO:0000256" key="1">
    <source>
        <dbReference type="SAM" id="MobiDB-lite"/>
    </source>
</evidence>
<keyword evidence="3" id="KW-1185">Reference proteome</keyword>
<evidence type="ECO:0000313" key="3">
    <source>
        <dbReference type="Proteomes" id="UP001500305"/>
    </source>
</evidence>
<organism evidence="2 3">
    <name type="scientific">Kitasatospora cystarginea</name>
    <dbReference type="NCBI Taxonomy" id="58350"/>
    <lineage>
        <taxon>Bacteria</taxon>
        <taxon>Bacillati</taxon>
        <taxon>Actinomycetota</taxon>
        <taxon>Actinomycetes</taxon>
        <taxon>Kitasatosporales</taxon>
        <taxon>Streptomycetaceae</taxon>
        <taxon>Kitasatospora</taxon>
    </lineage>
</organism>
<gene>
    <name evidence="2" type="ORF">GCM10010430_34180</name>
</gene>
<name>A0ABP5R4N6_9ACTN</name>
<feature type="region of interest" description="Disordered" evidence="1">
    <location>
        <begin position="1"/>
        <end position="23"/>
    </location>
</feature>